<organism evidence="1 2">
    <name type="scientific">Mumia zhuanghuii</name>
    <dbReference type="NCBI Taxonomy" id="2585211"/>
    <lineage>
        <taxon>Bacteria</taxon>
        <taxon>Bacillati</taxon>
        <taxon>Actinomycetota</taxon>
        <taxon>Actinomycetes</taxon>
        <taxon>Propionibacteriales</taxon>
        <taxon>Nocardioidaceae</taxon>
        <taxon>Mumia</taxon>
    </lineage>
</organism>
<dbReference type="EMBL" id="VDFR01000234">
    <property type="protein sequence ID" value="TNC28423.1"/>
    <property type="molecule type" value="Genomic_DNA"/>
</dbReference>
<protein>
    <submittedName>
        <fullName evidence="1">Uncharacterized protein</fullName>
    </submittedName>
</protein>
<accession>A0A5C4M6E9</accession>
<dbReference type="Proteomes" id="UP000306740">
    <property type="component" value="Unassembled WGS sequence"/>
</dbReference>
<dbReference type="AlphaFoldDB" id="A0A5C4M6E9"/>
<comment type="caution">
    <text evidence="1">The sequence shown here is derived from an EMBL/GenBank/DDBJ whole genome shotgun (WGS) entry which is preliminary data.</text>
</comment>
<evidence type="ECO:0000313" key="1">
    <source>
        <dbReference type="EMBL" id="TNC28423.1"/>
    </source>
</evidence>
<name>A0A5C4M6E9_9ACTN</name>
<sequence>MERGELESNGPFRAVAPEELDVHVLDALVCVLAVAWQLLWGMPPPRPYHYAGLGTPLRELRHEVRPWPLSPRLRGHEEQGCGRPAGKFVRLRLADRVLGTERKRTPSMLP</sequence>
<proteinExistence type="predicted"/>
<reference evidence="1 2" key="1">
    <citation type="submission" date="2019-05" db="EMBL/GenBank/DDBJ databases">
        <title>Mumia sp. nov., isolated from the intestinal contents of plateau pika (Ochotona curzoniae) in the Qinghai-Tibet plateau of China.</title>
        <authorList>
            <person name="Tian Z."/>
        </authorList>
    </citation>
    <scope>NUCLEOTIDE SEQUENCE [LARGE SCALE GENOMIC DNA]</scope>
    <source>
        <strain evidence="2">527</strain>
    </source>
</reference>
<evidence type="ECO:0000313" key="2">
    <source>
        <dbReference type="Proteomes" id="UP000306740"/>
    </source>
</evidence>
<dbReference type="RefSeq" id="WP_139107324.1">
    <property type="nucleotide sequence ID" value="NZ_VDFR01000234.1"/>
</dbReference>
<gene>
    <name evidence="1" type="ORF">FHE65_33930</name>
</gene>